<keyword evidence="1" id="KW-1133">Transmembrane helix</keyword>
<dbReference type="Proteomes" id="UP000818029">
    <property type="component" value="Chromosome A06"/>
</dbReference>
<keyword evidence="1" id="KW-0812">Transmembrane</keyword>
<organism evidence="2 3">
    <name type="scientific">Gossypium hirsutum</name>
    <name type="common">Upland cotton</name>
    <name type="synonym">Gossypium mexicanum</name>
    <dbReference type="NCBI Taxonomy" id="3635"/>
    <lineage>
        <taxon>Eukaryota</taxon>
        <taxon>Viridiplantae</taxon>
        <taxon>Streptophyta</taxon>
        <taxon>Embryophyta</taxon>
        <taxon>Tracheophyta</taxon>
        <taxon>Spermatophyta</taxon>
        <taxon>Magnoliopsida</taxon>
        <taxon>eudicotyledons</taxon>
        <taxon>Gunneridae</taxon>
        <taxon>Pentapetalae</taxon>
        <taxon>rosids</taxon>
        <taxon>malvids</taxon>
        <taxon>Malvales</taxon>
        <taxon>Malvaceae</taxon>
        <taxon>Malvoideae</taxon>
        <taxon>Gossypium</taxon>
    </lineage>
</organism>
<keyword evidence="2" id="KW-1185">Reference proteome</keyword>
<dbReference type="RefSeq" id="XP_016754140.1">
    <property type="nucleotide sequence ID" value="XM_016898651.2"/>
</dbReference>
<reference evidence="3" key="2">
    <citation type="submission" date="2025-08" db="UniProtKB">
        <authorList>
            <consortium name="RefSeq"/>
        </authorList>
    </citation>
    <scope>IDENTIFICATION</scope>
</reference>
<dbReference type="GeneID" id="107962312"/>
<feature type="transmembrane region" description="Helical" evidence="1">
    <location>
        <begin position="39"/>
        <end position="58"/>
    </location>
</feature>
<dbReference type="AlphaFoldDB" id="A0A1U8PSJ7"/>
<keyword evidence="1" id="KW-0472">Membrane</keyword>
<dbReference type="KEGG" id="ghi:107962312"/>
<dbReference type="PANTHER" id="PTHR33237:SF4">
    <property type="entry name" value="F14O23.12"/>
    <property type="match status" value="1"/>
</dbReference>
<sequence>MAVYIKLFTIFPEMSLRSPMARQLYSTSPSSTPLNASQAGLAAVTLLLCAFALIKCASHTRKLRRQWRTCYEFFDEDYIDPVIEIQHEATNADISDYQADDVADTSMFSREQPVWQKNILMGEKCQLPDFSGVIIYDSEGNVVTSSKSRLLTWK</sequence>
<dbReference type="PaxDb" id="3635-A0A1U8PSJ7"/>
<evidence type="ECO:0000313" key="2">
    <source>
        <dbReference type="Proteomes" id="UP000818029"/>
    </source>
</evidence>
<evidence type="ECO:0000313" key="3">
    <source>
        <dbReference type="RefSeq" id="XP_016754140.1"/>
    </source>
</evidence>
<evidence type="ECO:0000256" key="1">
    <source>
        <dbReference type="SAM" id="Phobius"/>
    </source>
</evidence>
<dbReference type="STRING" id="3635.A0A1U8PSJ7"/>
<protein>
    <submittedName>
        <fullName evidence="3">Uncharacterized protein</fullName>
    </submittedName>
</protein>
<dbReference type="OrthoDB" id="1840737at2759"/>
<name>A0A1U8PSJ7_GOSHI</name>
<gene>
    <name evidence="3" type="primary">LOC107962312</name>
</gene>
<dbReference type="PANTHER" id="PTHR33237">
    <property type="entry name" value="F2P16.13 PROTEIN-RELATED"/>
    <property type="match status" value="1"/>
</dbReference>
<proteinExistence type="predicted"/>
<accession>A0A1U8PSJ7</accession>
<reference evidence="2" key="1">
    <citation type="journal article" date="2020" name="Nat. Genet.">
        <title>Genomic diversifications of five Gossypium allopolyploid species and their impact on cotton improvement.</title>
        <authorList>
            <person name="Chen Z.J."/>
            <person name="Sreedasyam A."/>
            <person name="Ando A."/>
            <person name="Song Q."/>
            <person name="De Santiago L.M."/>
            <person name="Hulse-Kemp A.M."/>
            <person name="Ding M."/>
            <person name="Ye W."/>
            <person name="Kirkbride R.C."/>
            <person name="Jenkins J."/>
            <person name="Plott C."/>
            <person name="Lovell J."/>
            <person name="Lin Y.M."/>
            <person name="Vaughn R."/>
            <person name="Liu B."/>
            <person name="Simpson S."/>
            <person name="Scheffler B.E."/>
            <person name="Wen L."/>
            <person name="Saski C.A."/>
            <person name="Grover C.E."/>
            <person name="Hu G."/>
            <person name="Conover J.L."/>
            <person name="Carlson J.W."/>
            <person name="Shu S."/>
            <person name="Boston L.B."/>
            <person name="Williams M."/>
            <person name="Peterson D.G."/>
            <person name="McGee K."/>
            <person name="Jones D.C."/>
            <person name="Wendel J.F."/>
            <person name="Stelly D.M."/>
            <person name="Grimwood J."/>
            <person name="Schmutz J."/>
        </authorList>
    </citation>
    <scope>NUCLEOTIDE SEQUENCE [LARGE SCALE GENOMIC DNA]</scope>
    <source>
        <strain evidence="2">cv. TM-1</strain>
    </source>
</reference>